<dbReference type="PROSITE" id="PS00028">
    <property type="entry name" value="ZINC_FINGER_C2H2_1"/>
    <property type="match status" value="1"/>
</dbReference>
<dbReference type="Proteomes" id="UP000664521">
    <property type="component" value="Unassembled WGS sequence"/>
</dbReference>
<comment type="caution">
    <text evidence="2">The sequence shown here is derived from an EMBL/GenBank/DDBJ whole genome shotgun (WGS) entry which is preliminary data.</text>
</comment>
<gene>
    <name evidence="2" type="ORF">HETSPECPRED_005075</name>
</gene>
<accession>A0A8H3FIB7</accession>
<name>A0A8H3FIB7_9LECA</name>
<protein>
    <recommendedName>
        <fullName evidence="1">C2H2-type domain-containing protein</fullName>
    </recommendedName>
</protein>
<reference evidence="2" key="1">
    <citation type="submission" date="2021-03" db="EMBL/GenBank/DDBJ databases">
        <authorList>
            <person name="Tagirdzhanova G."/>
        </authorList>
    </citation>
    <scope>NUCLEOTIDE SEQUENCE</scope>
</reference>
<evidence type="ECO:0000313" key="3">
    <source>
        <dbReference type="Proteomes" id="UP000664521"/>
    </source>
</evidence>
<dbReference type="OrthoDB" id="20872at2759"/>
<dbReference type="EMBL" id="CAJPDS010000030">
    <property type="protein sequence ID" value="CAF9922453.1"/>
    <property type="molecule type" value="Genomic_DNA"/>
</dbReference>
<dbReference type="PANTHER" id="PTHR35391:SF7">
    <property type="entry name" value="C2H2-TYPE DOMAIN-CONTAINING PROTEIN"/>
    <property type="match status" value="1"/>
</dbReference>
<sequence length="523" mass="59916">MEDRMVQQDTLISTSCKESLRLFRHLLAKLEDATSRSPELGLSHWKDEYGRLKVWAGNIGAHLVGQASLDFRLRDAIHIKRHILDLLQDLCQTIRDTEDILTDPELPGYDLNPGFPTYADSPETELQQIHREVVTIIGCLLQTSMLVRNPAYHSLLTESQPTDISAFEHWDRDHVRSSFPEASEALVERLGAGLTQRRKRLKYRERHRMKLGLTLDGEEGDDLTSDNLSRLSDTIATDYKMQGLDFGDLSTRSESSQTTSVASFISGSTSATIPARPKESNDGKPFECPYCFYVITVNDTRSWIKHVFNDLQPYICPFLDCPLPYKLYSSQREWINHLNSVHGNVLSSITAENDDRKHPSGLRCPLCDSSFDSSKTFEHHVARHLQELALFVLPRGEEDSSDERSMAEGDLASNDSAEQMDVDQEQPIIEGDWVWNSCSSYSLNQENLKFYLNSRFGSHEWKIEHNDDHYKFRAPRALTTDEWYELSKVRHPTADEIELDEPQDLAEDEEKALNKLREKFTAF</sequence>
<dbReference type="AlphaFoldDB" id="A0A8H3FIB7"/>
<organism evidence="2 3">
    <name type="scientific">Heterodermia speciosa</name>
    <dbReference type="NCBI Taxonomy" id="116794"/>
    <lineage>
        <taxon>Eukaryota</taxon>
        <taxon>Fungi</taxon>
        <taxon>Dikarya</taxon>
        <taxon>Ascomycota</taxon>
        <taxon>Pezizomycotina</taxon>
        <taxon>Lecanoromycetes</taxon>
        <taxon>OSLEUM clade</taxon>
        <taxon>Lecanoromycetidae</taxon>
        <taxon>Caliciales</taxon>
        <taxon>Physciaceae</taxon>
        <taxon>Heterodermia</taxon>
    </lineage>
</organism>
<feature type="domain" description="C2H2-type" evidence="1">
    <location>
        <begin position="364"/>
        <end position="384"/>
    </location>
</feature>
<keyword evidence="3" id="KW-1185">Reference proteome</keyword>
<dbReference type="Pfam" id="PF26082">
    <property type="entry name" value="zf-C2H2_AcuF"/>
    <property type="match status" value="1"/>
</dbReference>
<proteinExistence type="predicted"/>
<dbReference type="InterPro" id="IPR013087">
    <property type="entry name" value="Znf_C2H2_type"/>
</dbReference>
<dbReference type="InterPro" id="IPR058925">
    <property type="entry name" value="zf-C2H2_AcuF"/>
</dbReference>
<dbReference type="SMART" id="SM00355">
    <property type="entry name" value="ZnF_C2H2"/>
    <property type="match status" value="2"/>
</dbReference>
<dbReference type="PANTHER" id="PTHR35391">
    <property type="entry name" value="C2H2-TYPE DOMAIN-CONTAINING PROTEIN-RELATED"/>
    <property type="match status" value="1"/>
</dbReference>
<evidence type="ECO:0000313" key="2">
    <source>
        <dbReference type="EMBL" id="CAF9922453.1"/>
    </source>
</evidence>
<evidence type="ECO:0000259" key="1">
    <source>
        <dbReference type="PROSITE" id="PS00028"/>
    </source>
</evidence>